<reference evidence="1" key="1">
    <citation type="submission" date="2020-08" db="EMBL/GenBank/DDBJ databases">
        <title>Multicomponent nature underlies the extraordinary mechanical properties of spider dragline silk.</title>
        <authorList>
            <person name="Kono N."/>
            <person name="Nakamura H."/>
            <person name="Mori M."/>
            <person name="Yoshida Y."/>
            <person name="Ohtoshi R."/>
            <person name="Malay A.D."/>
            <person name="Moran D.A.P."/>
            <person name="Tomita M."/>
            <person name="Numata K."/>
            <person name="Arakawa K."/>
        </authorList>
    </citation>
    <scope>NUCLEOTIDE SEQUENCE</scope>
</reference>
<proteinExistence type="predicted"/>
<dbReference type="Proteomes" id="UP000886998">
    <property type="component" value="Unassembled WGS sequence"/>
</dbReference>
<evidence type="ECO:0000313" key="1">
    <source>
        <dbReference type="EMBL" id="GFS34492.1"/>
    </source>
</evidence>
<accession>A0A8X6M9P2</accession>
<organism evidence="1 2">
    <name type="scientific">Trichonephila inaurata madagascariensis</name>
    <dbReference type="NCBI Taxonomy" id="2747483"/>
    <lineage>
        <taxon>Eukaryota</taxon>
        <taxon>Metazoa</taxon>
        <taxon>Ecdysozoa</taxon>
        <taxon>Arthropoda</taxon>
        <taxon>Chelicerata</taxon>
        <taxon>Arachnida</taxon>
        <taxon>Araneae</taxon>
        <taxon>Araneomorphae</taxon>
        <taxon>Entelegynae</taxon>
        <taxon>Araneoidea</taxon>
        <taxon>Nephilidae</taxon>
        <taxon>Trichonephila</taxon>
        <taxon>Trichonephila inaurata</taxon>
    </lineage>
</organism>
<name>A0A8X6M9P2_9ARAC</name>
<keyword evidence="2" id="KW-1185">Reference proteome</keyword>
<dbReference type="AlphaFoldDB" id="A0A8X6M9P2"/>
<comment type="caution">
    <text evidence="1">The sequence shown here is derived from an EMBL/GenBank/DDBJ whole genome shotgun (WGS) entry which is preliminary data.</text>
</comment>
<dbReference type="EMBL" id="BMAV01024594">
    <property type="protein sequence ID" value="GFS34492.1"/>
    <property type="molecule type" value="Genomic_DNA"/>
</dbReference>
<gene>
    <name evidence="1" type="primary">AVEN_7917_1</name>
    <name evidence="1" type="ORF">TNIN_397781</name>
</gene>
<dbReference type="OrthoDB" id="120976at2759"/>
<protein>
    <submittedName>
        <fullName evidence="1">Uncharacterized protein</fullName>
    </submittedName>
</protein>
<evidence type="ECO:0000313" key="2">
    <source>
        <dbReference type="Proteomes" id="UP000886998"/>
    </source>
</evidence>
<sequence>MWTIAAVNKKIDGPLGSYNGLTDIHLAHYFSKPSQQSHLKALKLPVRNGDLLTYGDPIIVQKLLEDGMSLKLLILLL</sequence>